<dbReference type="GO" id="GO:0015035">
    <property type="term" value="F:protein-disulfide reductase activity"/>
    <property type="evidence" value="ECO:0007669"/>
    <property type="project" value="TreeGrafter"/>
</dbReference>
<dbReference type="PANTHER" id="PTHR45663:SF11">
    <property type="entry name" value="GEO12009P1"/>
    <property type="match status" value="1"/>
</dbReference>
<dbReference type="EMBL" id="CAJRAF010000001">
    <property type="protein sequence ID" value="CAG4989176.1"/>
    <property type="molecule type" value="Genomic_DNA"/>
</dbReference>
<dbReference type="Pfam" id="PF00581">
    <property type="entry name" value="Rhodanese"/>
    <property type="match status" value="1"/>
</dbReference>
<feature type="chain" id="PRO_5037047219" evidence="1">
    <location>
        <begin position="21"/>
        <end position="234"/>
    </location>
</feature>
<evidence type="ECO:0000259" key="2">
    <source>
        <dbReference type="PROSITE" id="PS50206"/>
    </source>
</evidence>
<dbReference type="SMART" id="SM00450">
    <property type="entry name" value="RHOD"/>
    <property type="match status" value="1"/>
</dbReference>
<keyword evidence="1" id="KW-0732">Signal</keyword>
<name>A0A916J6P1_9BACT</name>
<dbReference type="InterPro" id="IPR036873">
    <property type="entry name" value="Rhodanese-like_dom_sf"/>
</dbReference>
<feature type="domain" description="Rhodanese" evidence="2">
    <location>
        <begin position="35"/>
        <end position="125"/>
    </location>
</feature>
<dbReference type="RefSeq" id="WP_215237038.1">
    <property type="nucleotide sequence ID" value="NZ_CAJRAF010000001.1"/>
</dbReference>
<accession>A0A916J6P1</accession>
<evidence type="ECO:0000313" key="5">
    <source>
        <dbReference type="Proteomes" id="UP000680038"/>
    </source>
</evidence>
<comment type="caution">
    <text evidence="4">The sequence shown here is derived from an EMBL/GenBank/DDBJ whole genome shotgun (WGS) entry which is preliminary data.</text>
</comment>
<evidence type="ECO:0000256" key="1">
    <source>
        <dbReference type="SAM" id="SignalP"/>
    </source>
</evidence>
<reference evidence="4" key="1">
    <citation type="submission" date="2021-04" db="EMBL/GenBank/DDBJ databases">
        <authorList>
            <person name="Rodrigo-Torres L."/>
            <person name="Arahal R. D."/>
            <person name="Lucena T."/>
        </authorList>
    </citation>
    <scope>NUCLEOTIDE SEQUENCE</scope>
    <source>
        <strain evidence="4">CECT 9275</strain>
    </source>
</reference>
<dbReference type="Gene3D" id="3.40.30.10">
    <property type="entry name" value="Glutaredoxin"/>
    <property type="match status" value="1"/>
</dbReference>
<dbReference type="GO" id="GO:0005737">
    <property type="term" value="C:cytoplasm"/>
    <property type="evidence" value="ECO:0007669"/>
    <property type="project" value="TreeGrafter"/>
</dbReference>
<dbReference type="PANTHER" id="PTHR45663">
    <property type="entry name" value="GEO12009P1"/>
    <property type="match status" value="1"/>
</dbReference>
<dbReference type="Pfam" id="PF00085">
    <property type="entry name" value="Thioredoxin"/>
    <property type="match status" value="1"/>
</dbReference>
<dbReference type="InterPro" id="IPR036249">
    <property type="entry name" value="Thioredoxin-like_sf"/>
</dbReference>
<dbReference type="GO" id="GO:0004792">
    <property type="term" value="F:thiosulfate-cyanide sulfurtransferase activity"/>
    <property type="evidence" value="ECO:0007669"/>
    <property type="project" value="UniProtKB-EC"/>
</dbReference>
<feature type="signal peptide" evidence="1">
    <location>
        <begin position="1"/>
        <end position="20"/>
    </location>
</feature>
<evidence type="ECO:0000313" key="4">
    <source>
        <dbReference type="EMBL" id="CAG4989176.1"/>
    </source>
</evidence>
<dbReference type="CDD" id="cd02947">
    <property type="entry name" value="TRX_family"/>
    <property type="match status" value="1"/>
</dbReference>
<dbReference type="Gene3D" id="3.40.250.10">
    <property type="entry name" value="Rhodanese-like domain"/>
    <property type="match status" value="1"/>
</dbReference>
<keyword evidence="5" id="KW-1185">Reference proteome</keyword>
<dbReference type="AlphaFoldDB" id="A0A916J6P1"/>
<feature type="domain" description="Thioredoxin" evidence="3">
    <location>
        <begin position="121"/>
        <end position="234"/>
    </location>
</feature>
<dbReference type="PROSITE" id="PS50206">
    <property type="entry name" value="RHODANESE_3"/>
    <property type="match status" value="1"/>
</dbReference>
<dbReference type="CDD" id="cd00158">
    <property type="entry name" value="RHOD"/>
    <property type="match status" value="1"/>
</dbReference>
<dbReference type="SUPFAM" id="SSF52833">
    <property type="entry name" value="Thioredoxin-like"/>
    <property type="match status" value="1"/>
</dbReference>
<dbReference type="InterPro" id="IPR001763">
    <property type="entry name" value="Rhodanese-like_dom"/>
</dbReference>
<dbReference type="SUPFAM" id="SSF52821">
    <property type="entry name" value="Rhodanese/Cell cycle control phosphatase"/>
    <property type="match status" value="1"/>
</dbReference>
<evidence type="ECO:0000259" key="3">
    <source>
        <dbReference type="PROSITE" id="PS51352"/>
    </source>
</evidence>
<keyword evidence="4" id="KW-0808">Transferase</keyword>
<dbReference type="EC" id="2.8.1.1" evidence="4"/>
<dbReference type="PROSITE" id="PS51352">
    <property type="entry name" value="THIOREDOXIN_2"/>
    <property type="match status" value="1"/>
</dbReference>
<dbReference type="PRINTS" id="PR00421">
    <property type="entry name" value="THIOREDOXIN"/>
</dbReference>
<protein>
    <submittedName>
        <fullName evidence="4">Thiosulfate sulfurtransferase GlpE</fullName>
        <ecNumber evidence="4">2.8.1.1</ecNumber>
    </submittedName>
</protein>
<dbReference type="Proteomes" id="UP000680038">
    <property type="component" value="Unassembled WGS sequence"/>
</dbReference>
<sequence length="234" mass="26413">MKVASILFSLFFILLIDCQAQTLLHTDAFKAKLTDNKNAQLLDVRTPGEYKEGHLANAVNIDYKNEAFREKIALLDKSRPVFVYCLAGARSAAASKILKENGFKEIYDMQGGYLKWTSSGKLVEAPANSSSARGMTSSDFQKLVRSKNVVLIDFYAPWCQPCVKMLPTIHKLTNEYQAKAKIETIQYDTNKAIAKELGIEEIPAFLLYKNGKLVQRRNGLMEESDFKKWIDSNL</sequence>
<organism evidence="4 5">
    <name type="scientific">Dyadobacter helix</name>
    <dbReference type="NCBI Taxonomy" id="2822344"/>
    <lineage>
        <taxon>Bacteria</taxon>
        <taxon>Pseudomonadati</taxon>
        <taxon>Bacteroidota</taxon>
        <taxon>Cytophagia</taxon>
        <taxon>Cytophagales</taxon>
        <taxon>Spirosomataceae</taxon>
        <taxon>Dyadobacter</taxon>
    </lineage>
</organism>
<gene>
    <name evidence="4" type="primary">glpE_1</name>
    <name evidence="4" type="ORF">DYBT9275_00237</name>
</gene>
<proteinExistence type="predicted"/>
<dbReference type="InterPro" id="IPR013766">
    <property type="entry name" value="Thioredoxin_domain"/>
</dbReference>